<dbReference type="Pfam" id="PF07727">
    <property type="entry name" value="RVT_2"/>
    <property type="match status" value="1"/>
</dbReference>
<dbReference type="AlphaFoldDB" id="A0A151SFU9"/>
<keyword evidence="5" id="KW-1185">Reference proteome</keyword>
<protein>
    <submittedName>
        <fullName evidence="4">Copia protein</fullName>
    </submittedName>
</protein>
<evidence type="ECO:0000259" key="2">
    <source>
        <dbReference type="Pfam" id="PF13976"/>
    </source>
</evidence>
<gene>
    <name evidence="4" type="ORF">KK1_024288</name>
</gene>
<feature type="domain" description="Reverse transcriptase Ty1/copia-type" evidence="1">
    <location>
        <begin position="212"/>
        <end position="276"/>
    </location>
</feature>
<dbReference type="EMBL" id="KQ483411">
    <property type="protein sequence ID" value="KYP53714.1"/>
    <property type="molecule type" value="Genomic_DNA"/>
</dbReference>
<evidence type="ECO:0000313" key="5">
    <source>
        <dbReference type="Proteomes" id="UP000075243"/>
    </source>
</evidence>
<sequence>MDYVEEIEQHNTDMWFLDSGCSNHMCGKREYFSDLDENFTDLVMLGNNSNIMVNRKANIRLKIDGIISIISGVFYVPELKNNLLSLGQLQEKGLSILFQQGQCKIYHPDKGLIMKANMSANRMFIMHAISLPIASTCFKTAAEDVAHLWHCRFGHLSFKGLQTLQQKEMVKGLPLLKSPSKLCKDCIVGKQHEKSEKWRNAMDVEIEAFEKNGTWELIDRPKGVKIVGEKWVYKTKLNEKGEVVKFKIRLVVKGYAQQYGIDYTEVFAPVARMDTV</sequence>
<evidence type="ECO:0000259" key="3">
    <source>
        <dbReference type="Pfam" id="PF22936"/>
    </source>
</evidence>
<dbReference type="Pfam" id="PF13976">
    <property type="entry name" value="gag_pre-integrs"/>
    <property type="match status" value="1"/>
</dbReference>
<organism evidence="4 5">
    <name type="scientific">Cajanus cajan</name>
    <name type="common">Pigeon pea</name>
    <name type="synonym">Cajanus indicus</name>
    <dbReference type="NCBI Taxonomy" id="3821"/>
    <lineage>
        <taxon>Eukaryota</taxon>
        <taxon>Viridiplantae</taxon>
        <taxon>Streptophyta</taxon>
        <taxon>Embryophyta</taxon>
        <taxon>Tracheophyta</taxon>
        <taxon>Spermatophyta</taxon>
        <taxon>Magnoliopsida</taxon>
        <taxon>eudicotyledons</taxon>
        <taxon>Gunneridae</taxon>
        <taxon>Pentapetalae</taxon>
        <taxon>rosids</taxon>
        <taxon>fabids</taxon>
        <taxon>Fabales</taxon>
        <taxon>Fabaceae</taxon>
        <taxon>Papilionoideae</taxon>
        <taxon>50 kb inversion clade</taxon>
        <taxon>NPAAA clade</taxon>
        <taxon>indigoferoid/millettioid clade</taxon>
        <taxon>Phaseoleae</taxon>
        <taxon>Cajanus</taxon>
    </lineage>
</organism>
<dbReference type="InterPro" id="IPR013103">
    <property type="entry name" value="RVT_2"/>
</dbReference>
<dbReference type="Pfam" id="PF22936">
    <property type="entry name" value="Pol_BBD"/>
    <property type="match status" value="1"/>
</dbReference>
<reference evidence="4" key="1">
    <citation type="journal article" date="2012" name="Nat. Biotechnol.">
        <title>Draft genome sequence of pigeonpea (Cajanus cajan), an orphan legume crop of resource-poor farmers.</title>
        <authorList>
            <person name="Varshney R.K."/>
            <person name="Chen W."/>
            <person name="Li Y."/>
            <person name="Bharti A.K."/>
            <person name="Saxena R.K."/>
            <person name="Schlueter J.A."/>
            <person name="Donoghue M.T."/>
            <person name="Azam S."/>
            <person name="Fan G."/>
            <person name="Whaley A.M."/>
            <person name="Farmer A.D."/>
            <person name="Sheridan J."/>
            <person name="Iwata A."/>
            <person name="Tuteja R."/>
            <person name="Penmetsa R.V."/>
            <person name="Wu W."/>
            <person name="Upadhyaya H.D."/>
            <person name="Yang S.P."/>
            <person name="Shah T."/>
            <person name="Saxena K.B."/>
            <person name="Michael T."/>
            <person name="McCombie W.R."/>
            <person name="Yang B."/>
            <person name="Zhang G."/>
            <person name="Yang H."/>
            <person name="Wang J."/>
            <person name="Spillane C."/>
            <person name="Cook D.R."/>
            <person name="May G.D."/>
            <person name="Xu X."/>
            <person name="Jackson S.A."/>
        </authorList>
    </citation>
    <scope>NUCLEOTIDE SEQUENCE [LARGE SCALE GENOMIC DNA]</scope>
</reference>
<feature type="domain" description="Retrovirus-related Pol polyprotein from transposon TNT 1-94-like beta-barrel" evidence="3">
    <location>
        <begin position="15"/>
        <end position="93"/>
    </location>
</feature>
<accession>A0A151SFU9</accession>
<name>A0A151SFU9_CAJCA</name>
<feature type="domain" description="GAG-pre-integrase" evidence="2">
    <location>
        <begin position="129"/>
        <end position="191"/>
    </location>
</feature>
<dbReference type="InterPro" id="IPR025724">
    <property type="entry name" value="GAG-pre-integrase_dom"/>
</dbReference>
<dbReference type="OMA" id="WENNYES"/>
<evidence type="ECO:0000313" key="4">
    <source>
        <dbReference type="EMBL" id="KYP53714.1"/>
    </source>
</evidence>
<evidence type="ECO:0000259" key="1">
    <source>
        <dbReference type="Pfam" id="PF07727"/>
    </source>
</evidence>
<dbReference type="InterPro" id="IPR054722">
    <property type="entry name" value="PolX-like_BBD"/>
</dbReference>
<proteinExistence type="predicted"/>
<dbReference type="Proteomes" id="UP000075243">
    <property type="component" value="Unassembled WGS sequence"/>
</dbReference>
<dbReference type="Gramene" id="C.cajan_23601.t">
    <property type="protein sequence ID" value="C.cajan_23601.t"/>
    <property type="gene ID" value="C.cajan_23601"/>
</dbReference>